<feature type="transmembrane region" description="Helical" evidence="1">
    <location>
        <begin position="135"/>
        <end position="156"/>
    </location>
</feature>
<dbReference type="Proteomes" id="UP000319280">
    <property type="component" value="Unassembled WGS sequence"/>
</dbReference>
<proteinExistence type="predicted"/>
<protein>
    <submittedName>
        <fullName evidence="2">DUF3267 domain-containing protein</fullName>
    </submittedName>
</protein>
<name>A0A549YIY2_9BACI</name>
<evidence type="ECO:0000313" key="3">
    <source>
        <dbReference type="Proteomes" id="UP000319280"/>
    </source>
</evidence>
<feature type="transmembrane region" description="Helical" evidence="1">
    <location>
        <begin position="106"/>
        <end position="129"/>
    </location>
</feature>
<feature type="transmembrane region" description="Helical" evidence="1">
    <location>
        <begin position="51"/>
        <end position="75"/>
    </location>
</feature>
<dbReference type="InterPro" id="IPR021683">
    <property type="entry name" value="DUF3267"/>
</dbReference>
<dbReference type="RefSeq" id="WP_142790905.1">
    <property type="nucleotide sequence ID" value="NZ_VJMZ01000001.1"/>
</dbReference>
<keyword evidence="1" id="KW-1133">Transmembrane helix</keyword>
<evidence type="ECO:0000313" key="2">
    <source>
        <dbReference type="EMBL" id="TRM11837.1"/>
    </source>
</evidence>
<sequence length="180" mass="20864">MNCLKIINLHKQYGMNRLYLQSFLTGLLAFVFLYVPISIKHGTSNLDEFGIFPLLTAILFLPFIHVFMHMLPLIMMNKQARLIYKQNIIFFSNINYYTKKYVSKKVSLLAAVAPTLLITIPGVMAAYFFSDYYVYFLFFTSIHIGMTFTDFLYILYIAKAPKEAYIENSNNEIAILIKSS</sequence>
<evidence type="ECO:0000256" key="1">
    <source>
        <dbReference type="SAM" id="Phobius"/>
    </source>
</evidence>
<feature type="transmembrane region" description="Helical" evidence="1">
    <location>
        <begin position="18"/>
        <end position="39"/>
    </location>
</feature>
<dbReference type="Pfam" id="PF11667">
    <property type="entry name" value="DUF3267"/>
    <property type="match status" value="1"/>
</dbReference>
<dbReference type="AlphaFoldDB" id="A0A549YIY2"/>
<keyword evidence="3" id="KW-1185">Reference proteome</keyword>
<gene>
    <name evidence="2" type="ORF">FH966_09175</name>
</gene>
<dbReference type="EMBL" id="VJMZ01000001">
    <property type="protein sequence ID" value="TRM11837.1"/>
    <property type="molecule type" value="Genomic_DNA"/>
</dbReference>
<organism evidence="2 3">
    <name type="scientific">Lentibacillus cibarius</name>
    <dbReference type="NCBI Taxonomy" id="2583219"/>
    <lineage>
        <taxon>Bacteria</taxon>
        <taxon>Bacillati</taxon>
        <taxon>Bacillota</taxon>
        <taxon>Bacilli</taxon>
        <taxon>Bacillales</taxon>
        <taxon>Bacillaceae</taxon>
        <taxon>Lentibacillus</taxon>
    </lineage>
</organism>
<comment type="caution">
    <text evidence="2">The sequence shown here is derived from an EMBL/GenBank/DDBJ whole genome shotgun (WGS) entry which is preliminary data.</text>
</comment>
<reference evidence="2 3" key="1">
    <citation type="submission" date="2019-07" db="EMBL/GenBank/DDBJ databases">
        <title>Genomic analysis of Lentibacillus sp. NKC851-2.</title>
        <authorList>
            <person name="Oh Y.J."/>
        </authorList>
    </citation>
    <scope>NUCLEOTIDE SEQUENCE [LARGE SCALE GENOMIC DNA]</scope>
    <source>
        <strain evidence="2 3">NKC851-2</strain>
    </source>
</reference>
<keyword evidence="1" id="KW-0472">Membrane</keyword>
<keyword evidence="1" id="KW-0812">Transmembrane</keyword>
<accession>A0A549YIY2</accession>